<evidence type="ECO:0000313" key="1">
    <source>
        <dbReference type="EMBL" id="OIN59332.1"/>
    </source>
</evidence>
<sequence length="2111" mass="225997">MALRSNVRSARCSGFTIPNHLKADLQSACQHLLLALGCLLFLTGNHAFAQTFPLQIQVSVVPPYSAYLQDYAGAGQQVRIVIINTSQTTYQVRLTGQLTGDNGVEIRTSANYRPLRPLTVPPGQKLLTRADLEGLFDLNQIEVAGIDKARLAQGLPLPDGFYQLCVRAYNEGRSATGATLFGQPLSAEFPIGCSAPIQVRAVEPPILVAPLCDAEVMPVNPQSLVFTWTPPVGVSPAQVEYTLRVVELPQINIDPNVFIDAVALPKSGVEVRNLRTSTFLYGPTQPPLIPGKRYAWRVQAIDRSKKLNFLNDGKSPVCVFTYGSGPLGNLKPGMEVAQTPIIPIPGLGGTNTPPDGKTAVAYKSNPIDATCSCKYTVSDKTVNNKPALEAGKATVAGFPVTFLKTADGVREVNGVLTGNATIPMPLVNNAYFKLRVELVNVQCNATGEVISGYIQAIRSGDFPGILPKASKPALEPPKMPEISTANADSVGSQIQKLSDQMKAFPGHMLSQAGEVAKSVGMEVPFGIDKKIGPVSSNIAITDVYFTPEDAWLNATTFIESPGLSSQFNGIPLAAYHLCIKPDGTCGDKILYLAKDMVASSLLTLKGGAVGLKALQSKVTHVIFDQSGFKSLHVAAGINTPGLLRKVDDQPLELLTTFDLPAPEFKNWTAEVQTEEDFYVTGLSDFVLSMKDKDGKIQPAIYDHDDAKNPGTMPAGYEPGNDPTWHGLFLPDLSVSLPFMKSLNNGNDVPVGVQNMIYDANGFTGIAYSGSSQKPLIALEDGSLGGWYCSTDQLSMTFVQSSFVGGGLNGQVVLPIFTHKKEDNAGTPSVWPWTCTYTKADKSLQFVVSPKEEASVDIWMAQLTIQKEGKNLKTLKNGKPNTTAITATYDGAGFNAKAVLNMTLSLNTGVIVAPGMSVEGLTVQTSPPPGEDYFDPGMFTAGLNSPQRYIAGDSPDNGLPLELKSVNVAKAASKKSGEYDINLVGGLNLTKISSLKAGATGFVRFWVGNNSKGRPDWKYVDTGITSASVNGAVGPMTVAGQLELFGFNGQEDKTYGKGVKAALEVSVLGASFGAGAKLAGYFGSKTDAQGQFRYWQVGGYAELPGVGVPIAPAINLRKFGGGGFNNMVLSLDTTSKGEPNGNVNFKPQRGGCGFQAAVGITTADGTAVGLTGRLTVGFTGCDGDLNLNNVTIDANAQLLVADKPLAEGRGLFSVDFVDNSPTLITGVASLKADYSLSGIFSAKGEGTFGLHIDLTNPENFYVYLGLPKGEDERVKLSLGMPSINANLTFASYFFLGKAQLAGISKLPPDPYKVDPALLKQLGYVGGSAVPDDALAFGAGLAFDYNNTFGPFYIDFSARVGYDLVLRNGLTCAGDPSAPANSPAAAGNNNPGINGWYANGQLYASLDLALGIEVDLWFYSGKLEALRVTAAALLEGGMVNPVWLHGSALLKYRVLGGRIKGQVNAEFWYRKEYRCVVAVQQPNPFASMPIISMVLPTGKDPINTISPLFASFNYPIRTLIEVNDVDDKGNVLDTYRTFRLDFKPGQQFKLTPENGAINSQYAKCANIETGRLVLDQTAGNDFEESNYNATYYRDAAMMPNTSYSLTVGIQVYIKSSNCVNTPVKNCGAINGGWAEYLFAGKGKDGKLGTPQSINETQTVQFTTGDCNGTLTREGEKPTVSYSFPFEGQRYFTVGDASMGFVEMTAVNCCNQSIKSDDKFDLSVRFVPFASFTGTPFNTDNALMATNVKYDDIRLSYTIPSGLKKQTLYRLDVVRIPNEKYVQEQMAELEKQKNLAMIYKVAAAMAATTQQTMVYGGFAPLTTDNSSPNKALYTVGNASTGIADKVNGVSVNNAAKPGQYQVASSGGQTQPAANNAGLLSSAKPGAGLGAQAGAINGLATQYVSDYLDVQQLGKGKLGTTLATGITSSTVTDKSKVKLTPEQQAAEIKKKFEQILYSYPFQTSKYNTLAEKLEDTKIVSGEVKNLVGNSSVFDGYLVVPMQGKEGFDTYELEWDNLSMGKVRPPLVLFRPDDIGNAWFKEFVKPTVDFINNLATATKSNGQKLFTNKGAGSQQYGLEKVDYDELMRSVMSFNFLFEAAEPPISKNELLLLNPKK</sequence>
<accession>A0A1S2VKN4</accession>
<comment type="caution">
    <text evidence="1">The sequence shown here is derived from an EMBL/GenBank/DDBJ whole genome shotgun (WGS) entry which is preliminary data.</text>
</comment>
<evidence type="ECO:0008006" key="3">
    <source>
        <dbReference type="Google" id="ProtNLM"/>
    </source>
</evidence>
<protein>
    <recommendedName>
        <fullName evidence="3">Fibronectin type-III domain-containing protein</fullName>
    </recommendedName>
</protein>
<gene>
    <name evidence="1" type="ORF">BLX24_10140</name>
</gene>
<dbReference type="Proteomes" id="UP000181790">
    <property type="component" value="Unassembled WGS sequence"/>
</dbReference>
<evidence type="ECO:0000313" key="2">
    <source>
        <dbReference type="Proteomes" id="UP000181790"/>
    </source>
</evidence>
<organism evidence="1 2">
    <name type="scientific">Arsenicibacter rosenii</name>
    <dbReference type="NCBI Taxonomy" id="1750698"/>
    <lineage>
        <taxon>Bacteria</taxon>
        <taxon>Pseudomonadati</taxon>
        <taxon>Bacteroidota</taxon>
        <taxon>Cytophagia</taxon>
        <taxon>Cytophagales</taxon>
        <taxon>Spirosomataceae</taxon>
        <taxon>Arsenicibacter</taxon>
    </lineage>
</organism>
<dbReference type="OrthoDB" id="1521695at2"/>
<dbReference type="RefSeq" id="WP_071503015.1">
    <property type="nucleotide sequence ID" value="NZ_MORL01000004.1"/>
</dbReference>
<name>A0A1S2VKN4_9BACT</name>
<keyword evidence="2" id="KW-1185">Reference proteome</keyword>
<proteinExistence type="predicted"/>
<reference evidence="1 2" key="1">
    <citation type="submission" date="2016-10" db="EMBL/GenBank/DDBJ databases">
        <title>Arsenicibacter rosenii gen. nov., sp. nov., an efficient arsenic-methylating bacterium isolated from an arsenic-contaminated paddy soil.</title>
        <authorList>
            <person name="Huang K."/>
        </authorList>
    </citation>
    <scope>NUCLEOTIDE SEQUENCE [LARGE SCALE GENOMIC DNA]</scope>
    <source>
        <strain evidence="1 2">SM-1</strain>
    </source>
</reference>
<dbReference type="EMBL" id="MORL01000004">
    <property type="protein sequence ID" value="OIN59332.1"/>
    <property type="molecule type" value="Genomic_DNA"/>
</dbReference>